<reference evidence="1" key="1">
    <citation type="submission" date="2023-03" db="EMBL/GenBank/DDBJ databases">
        <title>Andean soil-derived lignocellulolytic bacterial consortium as a source of novel taxa and putative plastic-active enzymes.</title>
        <authorList>
            <person name="Diaz-Garcia L."/>
            <person name="Chuvochina M."/>
            <person name="Feuerriegel G."/>
            <person name="Bunk B."/>
            <person name="Sproer C."/>
            <person name="Streit W.R."/>
            <person name="Rodriguez L.M."/>
            <person name="Overmann J."/>
            <person name="Jimenez D.J."/>
        </authorList>
    </citation>
    <scope>NUCLEOTIDE SEQUENCE</scope>
    <source>
        <strain evidence="1">MAG 26</strain>
    </source>
</reference>
<accession>A0AAJ6BPR8</accession>
<proteinExistence type="predicted"/>
<evidence type="ECO:0000313" key="1">
    <source>
        <dbReference type="EMBL" id="WEK46690.1"/>
    </source>
</evidence>
<dbReference type="EMBL" id="CP119316">
    <property type="protein sequence ID" value="WEK46690.1"/>
    <property type="molecule type" value="Genomic_DNA"/>
</dbReference>
<organism evidence="1 2">
    <name type="scientific">Candidatus Andeanibacterium colombiense</name>
    <dbReference type="NCBI Taxonomy" id="3121345"/>
    <lineage>
        <taxon>Bacteria</taxon>
        <taxon>Pseudomonadati</taxon>
        <taxon>Pseudomonadota</taxon>
        <taxon>Alphaproteobacteria</taxon>
        <taxon>Sphingomonadales</taxon>
        <taxon>Sphingomonadaceae</taxon>
        <taxon>Candidatus Andeanibacterium</taxon>
    </lineage>
</organism>
<gene>
    <name evidence="1" type="ORF">P0Y56_17050</name>
</gene>
<sequence>MSFTYDFCLTRAREEATTAEKATLDNVRDRALRSEAAWMEMANRELQIQAVREKARREKEAAALLTEG</sequence>
<evidence type="ECO:0000313" key="2">
    <source>
        <dbReference type="Proteomes" id="UP001218362"/>
    </source>
</evidence>
<name>A0AAJ6BPR8_9SPHN</name>
<dbReference type="AlphaFoldDB" id="A0AAJ6BPR8"/>
<protein>
    <submittedName>
        <fullName evidence="1">Uncharacterized protein</fullName>
    </submittedName>
</protein>
<dbReference type="KEGG" id="acob:P0Y56_17050"/>
<dbReference type="Proteomes" id="UP001218362">
    <property type="component" value="Chromosome"/>
</dbReference>